<feature type="compositionally biased region" description="Polar residues" evidence="3">
    <location>
        <begin position="1"/>
        <end position="11"/>
    </location>
</feature>
<proteinExistence type="predicted"/>
<evidence type="ECO:0000313" key="6">
    <source>
        <dbReference type="Proteomes" id="UP000266743"/>
    </source>
</evidence>
<dbReference type="SMART" id="SM00230">
    <property type="entry name" value="CysPc"/>
    <property type="match status" value="1"/>
</dbReference>
<dbReference type="SUPFAM" id="SSF101601">
    <property type="entry name" value="Smp-1-like"/>
    <property type="match status" value="1"/>
</dbReference>
<reference evidence="5 6" key="1">
    <citation type="submission" date="2018-09" db="EMBL/GenBank/DDBJ databases">
        <title>whole genome sequence of T. equiperdum IVM-t1 strain.</title>
        <authorList>
            <person name="Suganuma K."/>
        </authorList>
    </citation>
    <scope>NUCLEOTIDE SEQUENCE [LARGE SCALE GENOMIC DNA]</scope>
    <source>
        <strain evidence="5 6">IVM-t1</strain>
    </source>
</reference>
<evidence type="ECO:0000259" key="4">
    <source>
        <dbReference type="PROSITE" id="PS50203"/>
    </source>
</evidence>
<accession>A0A3L6LE45</accession>
<feature type="domain" description="Calpain catalytic" evidence="4">
    <location>
        <begin position="221"/>
        <end position="525"/>
    </location>
</feature>
<dbReference type="Pfam" id="PF09149">
    <property type="entry name" value="DUF1935"/>
    <property type="match status" value="1"/>
</dbReference>
<dbReference type="PANTHER" id="PTHR10183:SF423">
    <property type="entry name" value="LEUCINE-RICH REPEAT PROTEIN (LRRP)"/>
    <property type="match status" value="1"/>
</dbReference>
<dbReference type="GO" id="GO:0004198">
    <property type="term" value="F:calcium-dependent cysteine-type endopeptidase activity"/>
    <property type="evidence" value="ECO:0007669"/>
    <property type="project" value="InterPro"/>
</dbReference>
<dbReference type="InterPro" id="IPR015232">
    <property type="entry name" value="DUF1935"/>
</dbReference>
<dbReference type="Pfam" id="PF00648">
    <property type="entry name" value="Peptidase_C2"/>
    <property type="match status" value="1"/>
</dbReference>
<dbReference type="InterPro" id="IPR001300">
    <property type="entry name" value="Peptidase_C2_calpain_cat"/>
</dbReference>
<dbReference type="GO" id="GO:0006508">
    <property type="term" value="P:proteolysis"/>
    <property type="evidence" value="ECO:0007669"/>
    <property type="project" value="InterPro"/>
</dbReference>
<protein>
    <submittedName>
        <fullName evidence="5">Calpain-like protein CALP1.3</fullName>
    </submittedName>
</protein>
<dbReference type="InterPro" id="IPR038765">
    <property type="entry name" value="Papain-like_cys_pep_sf"/>
</dbReference>
<evidence type="ECO:0000256" key="3">
    <source>
        <dbReference type="SAM" id="MobiDB-lite"/>
    </source>
</evidence>
<evidence type="ECO:0000256" key="2">
    <source>
        <dbReference type="PROSITE-ProRule" id="PRU00239"/>
    </source>
</evidence>
<comment type="caution">
    <text evidence="5">The sequence shown here is derived from an EMBL/GenBank/DDBJ whole genome shotgun (WGS) entry which is preliminary data.</text>
</comment>
<dbReference type="Gene3D" id="3.90.70.10">
    <property type="entry name" value="Cysteine proteinases"/>
    <property type="match status" value="1"/>
</dbReference>
<dbReference type="InterPro" id="IPR036310">
    <property type="entry name" value="Smp-1-like_sf"/>
</dbReference>
<dbReference type="SUPFAM" id="SSF54001">
    <property type="entry name" value="Cysteine proteinases"/>
    <property type="match status" value="1"/>
</dbReference>
<dbReference type="CDD" id="cd00044">
    <property type="entry name" value="CysPc"/>
    <property type="match status" value="1"/>
</dbReference>
<dbReference type="EMBL" id="QSBY01000001">
    <property type="protein sequence ID" value="RHW74406.1"/>
    <property type="molecule type" value="Genomic_DNA"/>
</dbReference>
<dbReference type="InterPro" id="IPR022684">
    <property type="entry name" value="Calpain_cysteine_protease"/>
</dbReference>
<dbReference type="InterPro" id="IPR013780">
    <property type="entry name" value="Glyco_hydro_b"/>
</dbReference>
<evidence type="ECO:0000313" key="5">
    <source>
        <dbReference type="EMBL" id="RHW74406.1"/>
    </source>
</evidence>
<dbReference type="AlphaFoldDB" id="A0A3L6LE45"/>
<comment type="caution">
    <text evidence="2">Lacks conserved residue(s) required for the propagation of feature annotation.</text>
</comment>
<feature type="active site" evidence="1">
    <location>
        <position position="453"/>
    </location>
</feature>
<organism evidence="5 6">
    <name type="scientific">Trypanosoma brucei equiperdum</name>
    <dbReference type="NCBI Taxonomy" id="630700"/>
    <lineage>
        <taxon>Eukaryota</taxon>
        <taxon>Discoba</taxon>
        <taxon>Euglenozoa</taxon>
        <taxon>Kinetoplastea</taxon>
        <taxon>Metakinetoplastina</taxon>
        <taxon>Trypanosomatida</taxon>
        <taxon>Trypanosomatidae</taxon>
        <taxon>Trypanosoma</taxon>
    </lineage>
</organism>
<feature type="region of interest" description="Disordered" evidence="3">
    <location>
        <begin position="1"/>
        <end position="57"/>
    </location>
</feature>
<dbReference type="Proteomes" id="UP000266743">
    <property type="component" value="Chromosome 1"/>
</dbReference>
<sequence length="732" mass="82624">MGCGASSTQSEDGMHEPIPPMEMVRKQIAAAQPEQNGVKEGQSSKKKRSGDDPPDEFEELTVTALPQRWQRDSTYKCGYPMITGDEVKPCFEKGLLYRIVKGDTWAFYNDTRTYEMCVSFTFGRDSTVRGMGNTVITNLEGGEILAEASIYPCETAIFVRGRFSGFRSKIKAQPLSDEILKAKVKQYDKYIQEDLARVNAMINENDSDDAILAKCVEGPTPFIDIRFPPNQTSIERGAVLPIMTIPWARPDMYLPLGFPPQVRLFRSAISTVNIEQGDLGDYWIMCAIASLEDDTERLRGMFRHPVSCEKTAKERAVGAYRVTLNKSGWWHSVIVDDYLPVVGNRPKFAQSLSDPCEVWVSILQKAYAKVHGSYVNIVAGDPLHALQDFTGYISSRYDYILDPEQGLEENEILERLEKYDQQGFKIILSTHNAKTDNPNVDETYREVGLLAGHAYPVKAVRYFASENIALLQIRNPWCRETEWKGEWANGSAEWKSHPEIAKACEINAQDGSSFWMSWGDVQKYFNGCGVLFRYPRSIDYRVRGVFRGDIPSVSILISVNKTISLVCSLTQEDRRGTKMADDYPPIMLSLCGGDRLSDDMEVEKSTTTEADYPGENLTFVHSRDVGMMCTLTPFKSPYLLVPRIITGRDEEHPYVIGLLSEAEFGADLKAEFFSVPANCEVFRNAKSFAFQGDVVEAKFQVRTPDCRFPTEYNSTVIVKAKKGDWYVENKKK</sequence>
<evidence type="ECO:0000256" key="1">
    <source>
        <dbReference type="PIRSR" id="PIRSR622684-1"/>
    </source>
</evidence>
<dbReference type="Gene3D" id="2.60.40.1180">
    <property type="entry name" value="Golgi alpha-mannosidase II"/>
    <property type="match status" value="1"/>
</dbReference>
<name>A0A3L6LE45_9TRYP</name>
<gene>
    <name evidence="5" type="primary">CALP1.3</name>
    <name evidence="5" type="ORF">DPX39_010023600</name>
</gene>
<dbReference type="PRINTS" id="PR00704">
    <property type="entry name" value="CALPAIN"/>
</dbReference>
<dbReference type="PROSITE" id="PS50203">
    <property type="entry name" value="CALPAIN_CAT"/>
    <property type="match status" value="1"/>
</dbReference>
<dbReference type="PANTHER" id="PTHR10183">
    <property type="entry name" value="CALPAIN"/>
    <property type="match status" value="1"/>
</dbReference>
<feature type="active site" evidence="1">
    <location>
        <position position="475"/>
    </location>
</feature>